<evidence type="ECO:0000313" key="1">
    <source>
        <dbReference type="EMBL" id="AYF32283.1"/>
    </source>
</evidence>
<sequence>MALAVVLASVAFVGWRWWHNHPPYGPEALAIKSLLQIVSHEEAQAALGEKVYAPVSNGRDQLVLGRVSWQIPPEPLDGGYFAIFLIDKRTNLKPGRFSASSPLQEAVGFGNAGVENKIPERYPWLRGAGGVKEGNTWWSYGSRLAVSDGNASPLTFVALFPHVEGLLRAAVHVPTAPVAISDLLLALVHMGPDGQVYWAQRLQG</sequence>
<reference evidence="1 2" key="1">
    <citation type="submission" date="2017-10" db="EMBL/GenBank/DDBJ databases">
        <title>Integration of genomic and chemical information greatly accelerates assignment of the full stereostructure of myelolactone, a potent inhibitor of myeloma from a marine-derived Micromonospora.</title>
        <authorList>
            <person name="Kim M.C."/>
            <person name="Machado H."/>
            <person name="Jensen P.R."/>
            <person name="Fenical W."/>
        </authorList>
    </citation>
    <scope>NUCLEOTIDE SEQUENCE [LARGE SCALE GENOMIC DNA]</scope>
    <source>
        <strain evidence="1 2">CNY-010</strain>
    </source>
</reference>
<accession>A0A386WWA5</accession>
<dbReference type="KEGG" id="mtua:CSH63_33555"/>
<dbReference type="AlphaFoldDB" id="A0A386WWA5"/>
<dbReference type="EMBL" id="CP024087">
    <property type="protein sequence ID" value="AYF32283.1"/>
    <property type="molecule type" value="Genomic_DNA"/>
</dbReference>
<organism evidence="1 2">
    <name type="scientific">Micromonospora tulbaghiae</name>
    <dbReference type="NCBI Taxonomy" id="479978"/>
    <lineage>
        <taxon>Bacteria</taxon>
        <taxon>Bacillati</taxon>
        <taxon>Actinomycetota</taxon>
        <taxon>Actinomycetes</taxon>
        <taxon>Micromonosporales</taxon>
        <taxon>Micromonosporaceae</taxon>
        <taxon>Micromonospora</taxon>
    </lineage>
</organism>
<dbReference type="Proteomes" id="UP000267804">
    <property type="component" value="Chromosome"/>
</dbReference>
<proteinExistence type="predicted"/>
<evidence type="ECO:0000313" key="2">
    <source>
        <dbReference type="Proteomes" id="UP000267804"/>
    </source>
</evidence>
<gene>
    <name evidence="1" type="ORF">CSH63_33555</name>
</gene>
<name>A0A386WWA5_9ACTN</name>
<protein>
    <submittedName>
        <fullName evidence="1">Uncharacterized protein</fullName>
    </submittedName>
</protein>